<evidence type="ECO:0000259" key="2">
    <source>
        <dbReference type="SMART" id="SM00922"/>
    </source>
</evidence>
<gene>
    <name evidence="3" type="ORF">H9815_04680</name>
</gene>
<comment type="caution">
    <text evidence="3">The sequence shown here is derived from an EMBL/GenBank/DDBJ whole genome shotgun (WGS) entry which is preliminary data.</text>
</comment>
<accession>A0A9D2ECS0</accession>
<dbReference type="Pfam" id="PF13378">
    <property type="entry name" value="MR_MLE_C"/>
    <property type="match status" value="1"/>
</dbReference>
<proteinExistence type="predicted"/>
<dbReference type="InterPro" id="IPR013341">
    <property type="entry name" value="Mandelate_racemase_N_dom"/>
</dbReference>
<dbReference type="PANTHER" id="PTHR48080:SF2">
    <property type="entry name" value="D-GALACTONATE DEHYDRATASE"/>
    <property type="match status" value="1"/>
</dbReference>
<reference evidence="3" key="1">
    <citation type="journal article" date="2021" name="PeerJ">
        <title>Extensive microbial diversity within the chicken gut microbiome revealed by metagenomics and culture.</title>
        <authorList>
            <person name="Gilroy R."/>
            <person name="Ravi A."/>
            <person name="Getino M."/>
            <person name="Pursley I."/>
            <person name="Horton D.L."/>
            <person name="Alikhan N.F."/>
            <person name="Baker D."/>
            <person name="Gharbi K."/>
            <person name="Hall N."/>
            <person name="Watson M."/>
            <person name="Adriaenssens E.M."/>
            <person name="Foster-Nyarko E."/>
            <person name="Jarju S."/>
            <person name="Secka A."/>
            <person name="Antonio M."/>
            <person name="Oren A."/>
            <person name="Chaudhuri R.R."/>
            <person name="La Ragione R."/>
            <person name="Hildebrand F."/>
            <person name="Pallen M.J."/>
        </authorList>
    </citation>
    <scope>NUCLEOTIDE SEQUENCE</scope>
    <source>
        <strain evidence="3">ChiGjej4B4-7305</strain>
    </source>
</reference>
<dbReference type="InterPro" id="IPR036849">
    <property type="entry name" value="Enolase-like_C_sf"/>
</dbReference>
<dbReference type="PANTHER" id="PTHR48080">
    <property type="entry name" value="D-GALACTONATE DEHYDRATASE-RELATED"/>
    <property type="match status" value="1"/>
</dbReference>
<sequence length="380" mass="40979">MSVVQECEPIRELRRIRSVTPVVVGVDPAIDWLIVQVEDREGNVGLGEGTLERHNTAVSSVVFDAGSALVGRDPRREVARRAPVPGSMVEAAAHSALNQALWDLTARQNRVPLAIMRAGHKARAPRLYANLNRAIGPDRSPASFAAAARSAKAQGFQVVKIAPFDGVERRPMSDPTTRRFVTEGLNRTAAVLEVSDVEVRVDLHWRFELSAAVQVVHELSRLKVGWIEAPVREGALAEWTAIRARTEARLAGGETLTRPREFAAFLDASGVDVVMPDIKYCGGVDGFREVLEIAERYGAAVAPHNPSGPVATLATVHAAAGHRLDSLEIPWRSQPNAVDVIENGQLELPSGGGLGLRLADGLAARFPARPEPDHAPTDLI</sequence>
<dbReference type="Proteomes" id="UP000824037">
    <property type="component" value="Unassembled WGS sequence"/>
</dbReference>
<dbReference type="Gene3D" id="3.20.20.120">
    <property type="entry name" value="Enolase-like C-terminal domain"/>
    <property type="match status" value="1"/>
</dbReference>
<keyword evidence="1" id="KW-0456">Lyase</keyword>
<reference evidence="3" key="2">
    <citation type="submission" date="2021-04" db="EMBL/GenBank/DDBJ databases">
        <authorList>
            <person name="Gilroy R."/>
        </authorList>
    </citation>
    <scope>NUCLEOTIDE SEQUENCE</scope>
    <source>
        <strain evidence="3">ChiGjej4B4-7305</strain>
    </source>
</reference>
<dbReference type="InterPro" id="IPR013342">
    <property type="entry name" value="Mandelate_racemase_C"/>
</dbReference>
<evidence type="ECO:0000313" key="3">
    <source>
        <dbReference type="EMBL" id="HIZ35050.1"/>
    </source>
</evidence>
<dbReference type="SUPFAM" id="SSF51604">
    <property type="entry name" value="Enolase C-terminal domain-like"/>
    <property type="match status" value="1"/>
</dbReference>
<dbReference type="AlphaFoldDB" id="A0A9D2ECS0"/>
<dbReference type="InterPro" id="IPR029017">
    <property type="entry name" value="Enolase-like_N"/>
</dbReference>
<dbReference type="Gene3D" id="3.30.390.10">
    <property type="entry name" value="Enolase-like, N-terminal domain"/>
    <property type="match status" value="1"/>
</dbReference>
<evidence type="ECO:0000256" key="1">
    <source>
        <dbReference type="ARBA" id="ARBA00023239"/>
    </source>
</evidence>
<feature type="domain" description="Mandelate racemase/muconate lactonizing enzyme C-terminal" evidence="2">
    <location>
        <begin position="141"/>
        <end position="249"/>
    </location>
</feature>
<dbReference type="SFLD" id="SFLDS00001">
    <property type="entry name" value="Enolase"/>
    <property type="match status" value="1"/>
</dbReference>
<dbReference type="InterPro" id="IPR029065">
    <property type="entry name" value="Enolase_C-like"/>
</dbReference>
<dbReference type="GO" id="GO:0016829">
    <property type="term" value="F:lyase activity"/>
    <property type="evidence" value="ECO:0007669"/>
    <property type="project" value="UniProtKB-KW"/>
</dbReference>
<organism evidence="3 4">
    <name type="scientific">Candidatus Ruania gallistercoris</name>
    <dbReference type="NCBI Taxonomy" id="2838746"/>
    <lineage>
        <taxon>Bacteria</taxon>
        <taxon>Bacillati</taxon>
        <taxon>Actinomycetota</taxon>
        <taxon>Actinomycetes</taxon>
        <taxon>Micrococcales</taxon>
        <taxon>Ruaniaceae</taxon>
        <taxon>Ruania</taxon>
    </lineage>
</organism>
<dbReference type="SMART" id="SM00922">
    <property type="entry name" value="MR_MLE"/>
    <property type="match status" value="1"/>
</dbReference>
<dbReference type="EMBL" id="DXBY01000075">
    <property type="protein sequence ID" value="HIZ35050.1"/>
    <property type="molecule type" value="Genomic_DNA"/>
</dbReference>
<dbReference type="InterPro" id="IPR034593">
    <property type="entry name" value="DgoD-like"/>
</dbReference>
<dbReference type="SUPFAM" id="SSF54826">
    <property type="entry name" value="Enolase N-terminal domain-like"/>
    <property type="match status" value="1"/>
</dbReference>
<dbReference type="Pfam" id="PF02746">
    <property type="entry name" value="MR_MLE_N"/>
    <property type="match status" value="1"/>
</dbReference>
<evidence type="ECO:0000313" key="4">
    <source>
        <dbReference type="Proteomes" id="UP000824037"/>
    </source>
</evidence>
<protein>
    <recommendedName>
        <fullName evidence="2">Mandelate racemase/muconate lactonizing enzyme C-terminal domain-containing protein</fullName>
    </recommendedName>
</protein>
<name>A0A9D2ECS0_9MICO</name>